<dbReference type="InParanoid" id="A0A2S8SQZ0"/>
<dbReference type="EMBL" id="NIGF01000014">
    <property type="protein sequence ID" value="PQV63198.1"/>
    <property type="molecule type" value="Genomic_DNA"/>
</dbReference>
<comment type="caution">
    <text evidence="1">The sequence shown here is derived from an EMBL/GenBank/DDBJ whole genome shotgun (WGS) entry which is preliminary data.</text>
</comment>
<reference evidence="1 2" key="1">
    <citation type="journal article" date="2018" name="Syst. Appl. Microbiol.">
        <title>Abditibacterium utsteinense sp. nov., the first cultivated member of candidate phylum FBP, isolated from ice-free Antarctic soil samples.</title>
        <authorList>
            <person name="Tahon G."/>
            <person name="Tytgat B."/>
            <person name="Lebbe L."/>
            <person name="Carlier A."/>
            <person name="Willems A."/>
        </authorList>
    </citation>
    <scope>NUCLEOTIDE SEQUENCE [LARGE SCALE GENOMIC DNA]</scope>
    <source>
        <strain evidence="1 2">LMG 29911</strain>
    </source>
</reference>
<gene>
    <name evidence="1" type="ORF">B1R32_11423</name>
</gene>
<proteinExistence type="predicted"/>
<dbReference type="AlphaFoldDB" id="A0A2S8SQZ0"/>
<accession>A0A2S8SQZ0</accession>
<protein>
    <submittedName>
        <fullName evidence="1">Uncharacterized protein</fullName>
    </submittedName>
</protein>
<dbReference type="Proteomes" id="UP000237684">
    <property type="component" value="Unassembled WGS sequence"/>
</dbReference>
<sequence>MKKAKFASFIFCGIRFYSQNFQVGYYGGRVNSRPLFLYQPVLRIFQCEAIFTKNEGRYSNLGAKSTKNESDFTL</sequence>
<evidence type="ECO:0000313" key="2">
    <source>
        <dbReference type="Proteomes" id="UP000237684"/>
    </source>
</evidence>
<organism evidence="1 2">
    <name type="scientific">Abditibacterium utsteinense</name>
    <dbReference type="NCBI Taxonomy" id="1960156"/>
    <lineage>
        <taxon>Bacteria</taxon>
        <taxon>Pseudomonadati</taxon>
        <taxon>Abditibacteriota</taxon>
        <taxon>Abditibacteriia</taxon>
        <taxon>Abditibacteriales</taxon>
        <taxon>Abditibacteriaceae</taxon>
        <taxon>Abditibacterium</taxon>
    </lineage>
</organism>
<name>A0A2S8SQZ0_9BACT</name>
<evidence type="ECO:0000313" key="1">
    <source>
        <dbReference type="EMBL" id="PQV63198.1"/>
    </source>
</evidence>
<keyword evidence="2" id="KW-1185">Reference proteome</keyword>